<proteinExistence type="predicted"/>
<dbReference type="EMBL" id="JANJQO010000367">
    <property type="protein sequence ID" value="KAJ2978519.1"/>
    <property type="molecule type" value="Genomic_DNA"/>
</dbReference>
<protein>
    <submittedName>
        <fullName evidence="1">Uncharacterized protein</fullName>
    </submittedName>
</protein>
<sequence length="646" mass="70349">MALITDMPTELLDQILHYLGNNLRDISALLRTCRKLHLNLNQWLYRHRRKISRALTYAIKRGNEEGFNLVLGMQQCRITLESVLEACEFGRLSMLKKLLQQPGIKQQLEAFSDSHTQSAQYSPLYRACKNGHEAIVEYLLAMPVTGVNLQSGSTGETALHAAVAGKSKGIKVAELLISAGANLEMTNRVAPGWQLRTPLQSAIDCGNVDGVRLLLDTGADPEANASTIGHSYSQPLVSAIQKGGEVAFLMSEMLLQHGALASGRAPLLACPLSSALHRGLDKCVELLLHHGADIETASYADFESGLERVFRNCSIETCQLFLDCGAIRGGMRCIQLTIRQTAALSGDAKKLEWVLEDPQFQDLVTTKGVKEVDVTPSHLLHHAGSREVVYLLIKRGADPNAIRARDLTTLQVVMKNKHLERDKLIEVCIALAENGAQFSTEKENPSALLATAMVSHNRSLMVPVLIQTGLKVDQNDKTKALLACICGYSAGGYSKNLVKPLVEWGADINGIDDKGRTLLLLVMQFRHYSSLEMLLSLGADYTVVDHDGNTVLHNIDTEKEGRGVEAASRLLKLGLSPNTPNKQGYTAFDIVLRSSSSNLKALYMQNGADPTCLRHYSSGENATPGRSGHPNAATLYANALKSLSLG</sequence>
<gene>
    <name evidence="1" type="ORF">NQ176_g3775</name>
</gene>
<name>A0ACC1NJB6_9HYPO</name>
<evidence type="ECO:0000313" key="1">
    <source>
        <dbReference type="EMBL" id="KAJ2978519.1"/>
    </source>
</evidence>
<evidence type="ECO:0000313" key="2">
    <source>
        <dbReference type="Proteomes" id="UP001143910"/>
    </source>
</evidence>
<reference evidence="1" key="1">
    <citation type="submission" date="2022-08" db="EMBL/GenBank/DDBJ databases">
        <title>Genome Sequence of Lecanicillium fungicola.</title>
        <authorList>
            <person name="Buettner E."/>
        </authorList>
    </citation>
    <scope>NUCLEOTIDE SEQUENCE</scope>
    <source>
        <strain evidence="1">Babe33</strain>
    </source>
</reference>
<accession>A0ACC1NJB6</accession>
<keyword evidence="2" id="KW-1185">Reference proteome</keyword>
<organism evidence="1 2">
    <name type="scientific">Zarea fungicola</name>
    <dbReference type="NCBI Taxonomy" id="93591"/>
    <lineage>
        <taxon>Eukaryota</taxon>
        <taxon>Fungi</taxon>
        <taxon>Dikarya</taxon>
        <taxon>Ascomycota</taxon>
        <taxon>Pezizomycotina</taxon>
        <taxon>Sordariomycetes</taxon>
        <taxon>Hypocreomycetidae</taxon>
        <taxon>Hypocreales</taxon>
        <taxon>Cordycipitaceae</taxon>
        <taxon>Zarea</taxon>
    </lineage>
</organism>
<dbReference type="Proteomes" id="UP001143910">
    <property type="component" value="Unassembled WGS sequence"/>
</dbReference>
<comment type="caution">
    <text evidence="1">The sequence shown here is derived from an EMBL/GenBank/DDBJ whole genome shotgun (WGS) entry which is preliminary data.</text>
</comment>